<dbReference type="GO" id="GO:0043709">
    <property type="term" value="P:cell adhesion involved in single-species biofilm formation"/>
    <property type="evidence" value="ECO:0007669"/>
    <property type="project" value="TreeGrafter"/>
</dbReference>
<dbReference type="EC" id="2.7.7.65" evidence="1"/>
<feature type="transmembrane region" description="Helical" evidence="3">
    <location>
        <begin position="33"/>
        <end position="54"/>
    </location>
</feature>
<dbReference type="OrthoDB" id="9812260at2"/>
<dbReference type="NCBIfam" id="TIGR00254">
    <property type="entry name" value="GGDEF"/>
    <property type="match status" value="1"/>
</dbReference>
<dbReference type="InterPro" id="IPR029787">
    <property type="entry name" value="Nucleotide_cyclase"/>
</dbReference>
<evidence type="ECO:0000256" key="3">
    <source>
        <dbReference type="SAM" id="Phobius"/>
    </source>
</evidence>
<dbReference type="CDD" id="cd01949">
    <property type="entry name" value="GGDEF"/>
    <property type="match status" value="1"/>
</dbReference>
<dbReference type="InterPro" id="IPR043128">
    <property type="entry name" value="Rev_trsase/Diguanyl_cyclase"/>
</dbReference>
<dbReference type="Proteomes" id="UP000198407">
    <property type="component" value="Unassembled WGS sequence"/>
</dbReference>
<gene>
    <name evidence="5" type="ORF">SAMN05444352_12850</name>
</gene>
<feature type="domain" description="GGDEF" evidence="4">
    <location>
        <begin position="233"/>
        <end position="359"/>
    </location>
</feature>
<evidence type="ECO:0000313" key="6">
    <source>
        <dbReference type="Proteomes" id="UP000198407"/>
    </source>
</evidence>
<name>A0A239KSC5_9PSED</name>
<dbReference type="GO" id="GO:0052621">
    <property type="term" value="F:diguanylate cyclase activity"/>
    <property type="evidence" value="ECO:0007669"/>
    <property type="project" value="UniProtKB-EC"/>
</dbReference>
<dbReference type="SMART" id="SM00267">
    <property type="entry name" value="GGDEF"/>
    <property type="match status" value="1"/>
</dbReference>
<evidence type="ECO:0000259" key="4">
    <source>
        <dbReference type="PROSITE" id="PS50887"/>
    </source>
</evidence>
<proteinExistence type="predicted"/>
<organism evidence="5 6">
    <name type="scientific">Pseudomonas japonica</name>
    <dbReference type="NCBI Taxonomy" id="256466"/>
    <lineage>
        <taxon>Bacteria</taxon>
        <taxon>Pseudomonadati</taxon>
        <taxon>Pseudomonadota</taxon>
        <taxon>Gammaproteobacteria</taxon>
        <taxon>Pseudomonadales</taxon>
        <taxon>Pseudomonadaceae</taxon>
        <taxon>Pseudomonas</taxon>
    </lineage>
</organism>
<dbReference type="GO" id="GO:1902201">
    <property type="term" value="P:negative regulation of bacterial-type flagellum-dependent cell motility"/>
    <property type="evidence" value="ECO:0007669"/>
    <property type="project" value="TreeGrafter"/>
</dbReference>
<comment type="catalytic activity">
    <reaction evidence="2">
        <text>2 GTP = 3',3'-c-di-GMP + 2 diphosphate</text>
        <dbReference type="Rhea" id="RHEA:24898"/>
        <dbReference type="ChEBI" id="CHEBI:33019"/>
        <dbReference type="ChEBI" id="CHEBI:37565"/>
        <dbReference type="ChEBI" id="CHEBI:58805"/>
        <dbReference type="EC" id="2.7.7.65"/>
    </reaction>
</comment>
<dbReference type="PROSITE" id="PS50887">
    <property type="entry name" value="GGDEF"/>
    <property type="match status" value="1"/>
</dbReference>
<keyword evidence="3" id="KW-0812">Transmembrane</keyword>
<dbReference type="RefSeq" id="WP_042128628.1">
    <property type="nucleotide sequence ID" value="NZ_FZOL01000028.1"/>
</dbReference>
<feature type="transmembrane region" description="Helical" evidence="3">
    <location>
        <begin position="137"/>
        <end position="154"/>
    </location>
</feature>
<sequence>MYKTIEAQVRQHIPSPAVRAEFRQHDFEHLRGFCILIFCLSIAIWVIFDLLVSFVGSQGFTWRSVALLALMGILTVVLLFVRNAGQFSLLNLLFVSLMAFAVRLVVDGTPEDFQAGWLIMAASSILYSISVLPVRRWSFFASALITWLLLNPFQAEGTEPFDLRGFMIISYAAFITGLTFHSYVVLRQAKLQNFHMSRLLLDQAYIDVLTEIPNRRSFVAQAERHLNDASQGPGGYLAMIDVDNFKKVNDQFGHDSGDVVLKRIAANIKASMGEFVYARLGGEEFVIYLWGLDQAATEARVAALCALVRESPGEHPVTVSIGLTRMDRGDSLSNALARADAALYDAKHAGKDRYVLWRESVSVV</sequence>
<feature type="transmembrane region" description="Helical" evidence="3">
    <location>
        <begin position="112"/>
        <end position="130"/>
    </location>
</feature>
<feature type="transmembrane region" description="Helical" evidence="3">
    <location>
        <begin position="60"/>
        <end position="81"/>
    </location>
</feature>
<evidence type="ECO:0000256" key="2">
    <source>
        <dbReference type="ARBA" id="ARBA00034247"/>
    </source>
</evidence>
<reference evidence="6" key="1">
    <citation type="submission" date="2017-06" db="EMBL/GenBank/DDBJ databases">
        <authorList>
            <person name="Varghese N."/>
            <person name="Submissions S."/>
        </authorList>
    </citation>
    <scope>NUCLEOTIDE SEQUENCE [LARGE SCALE GENOMIC DNA]</scope>
    <source>
        <strain evidence="6">DSM 22348</strain>
    </source>
</reference>
<dbReference type="PANTHER" id="PTHR45138">
    <property type="entry name" value="REGULATORY COMPONENTS OF SENSORY TRANSDUCTION SYSTEM"/>
    <property type="match status" value="1"/>
</dbReference>
<dbReference type="InterPro" id="IPR050469">
    <property type="entry name" value="Diguanylate_Cyclase"/>
</dbReference>
<dbReference type="Gene3D" id="3.30.70.270">
    <property type="match status" value="1"/>
</dbReference>
<dbReference type="AlphaFoldDB" id="A0A239KSC5"/>
<evidence type="ECO:0000256" key="1">
    <source>
        <dbReference type="ARBA" id="ARBA00012528"/>
    </source>
</evidence>
<accession>A0A239KSC5</accession>
<dbReference type="GO" id="GO:0005886">
    <property type="term" value="C:plasma membrane"/>
    <property type="evidence" value="ECO:0007669"/>
    <property type="project" value="TreeGrafter"/>
</dbReference>
<dbReference type="InterPro" id="IPR000160">
    <property type="entry name" value="GGDEF_dom"/>
</dbReference>
<keyword evidence="3" id="KW-0472">Membrane</keyword>
<evidence type="ECO:0000313" key="5">
    <source>
        <dbReference type="EMBL" id="SNT20104.1"/>
    </source>
</evidence>
<dbReference type="PANTHER" id="PTHR45138:SF9">
    <property type="entry name" value="DIGUANYLATE CYCLASE DGCM-RELATED"/>
    <property type="match status" value="1"/>
</dbReference>
<dbReference type="Pfam" id="PF00990">
    <property type="entry name" value="GGDEF"/>
    <property type="match status" value="1"/>
</dbReference>
<keyword evidence="3" id="KW-1133">Transmembrane helix</keyword>
<feature type="transmembrane region" description="Helical" evidence="3">
    <location>
        <begin position="88"/>
        <end position="106"/>
    </location>
</feature>
<dbReference type="SUPFAM" id="SSF55073">
    <property type="entry name" value="Nucleotide cyclase"/>
    <property type="match status" value="1"/>
</dbReference>
<dbReference type="STRING" id="1215104.GCA_000730585_00982"/>
<keyword evidence="6" id="KW-1185">Reference proteome</keyword>
<protein>
    <recommendedName>
        <fullName evidence="1">diguanylate cyclase</fullName>
        <ecNumber evidence="1">2.7.7.65</ecNumber>
    </recommendedName>
</protein>
<feature type="transmembrane region" description="Helical" evidence="3">
    <location>
        <begin position="166"/>
        <end position="186"/>
    </location>
</feature>
<dbReference type="EMBL" id="FZOL01000028">
    <property type="protein sequence ID" value="SNT20104.1"/>
    <property type="molecule type" value="Genomic_DNA"/>
</dbReference>